<evidence type="ECO:0000256" key="2">
    <source>
        <dbReference type="SAM" id="Phobius"/>
    </source>
</evidence>
<feature type="region of interest" description="Disordered" evidence="1">
    <location>
        <begin position="82"/>
        <end position="120"/>
    </location>
</feature>
<accession>A0A8X6YPQ6</accession>
<keyword evidence="2" id="KW-0812">Transmembrane</keyword>
<keyword evidence="2" id="KW-0472">Membrane</keyword>
<evidence type="ECO:0000313" key="3">
    <source>
        <dbReference type="EMBL" id="GFY74713.1"/>
    </source>
</evidence>
<comment type="caution">
    <text evidence="3">The sequence shown here is derived from an EMBL/GenBank/DDBJ whole genome shotgun (WGS) entry which is preliminary data.</text>
</comment>
<feature type="compositionally biased region" description="Basic and acidic residues" evidence="1">
    <location>
        <begin position="86"/>
        <end position="120"/>
    </location>
</feature>
<feature type="compositionally biased region" description="Basic and acidic residues" evidence="1">
    <location>
        <begin position="150"/>
        <end position="161"/>
    </location>
</feature>
<proteinExistence type="predicted"/>
<evidence type="ECO:0000256" key="1">
    <source>
        <dbReference type="SAM" id="MobiDB-lite"/>
    </source>
</evidence>
<dbReference type="OrthoDB" id="6431593at2759"/>
<gene>
    <name evidence="3" type="primary">NCL1_17160</name>
    <name evidence="3" type="ORF">TNIN_322101</name>
</gene>
<dbReference type="EMBL" id="BMAV01020904">
    <property type="protein sequence ID" value="GFY74713.1"/>
    <property type="molecule type" value="Genomic_DNA"/>
</dbReference>
<feature type="transmembrane region" description="Helical" evidence="2">
    <location>
        <begin position="58"/>
        <end position="77"/>
    </location>
</feature>
<dbReference type="Proteomes" id="UP000886998">
    <property type="component" value="Unassembled WGS sequence"/>
</dbReference>
<feature type="transmembrane region" description="Helical" evidence="2">
    <location>
        <begin position="29"/>
        <end position="46"/>
    </location>
</feature>
<keyword evidence="4" id="KW-1185">Reference proteome</keyword>
<dbReference type="AlphaFoldDB" id="A0A8X6YPQ6"/>
<protein>
    <submittedName>
        <fullName evidence="3">Uncharacterized protein</fullName>
    </submittedName>
</protein>
<name>A0A8X6YPQ6_9ARAC</name>
<sequence length="235" mass="27354">MGLSKSQNVIATLPGWKSLEMYARLPIGTFWRFEIFNFLIFAELLLAKKFECFERKVGSVMCWMVIGILLLTLKGFLSAPINNEGEPNKREKRQVEETGKTGELPKKTGEEEMPENKSDETFRDKLDKISEIFKNLGIFMQNKPNKREKRQVEKTGRKDEDRESESDETFRDKLDKVSQVLKEYFGIFMQKMESDLWISVAIVFVRLTENYAFHFGELLAVFGSKYFLSPRSATK</sequence>
<keyword evidence="2" id="KW-1133">Transmembrane helix</keyword>
<reference evidence="3" key="1">
    <citation type="submission" date="2020-08" db="EMBL/GenBank/DDBJ databases">
        <title>Multicomponent nature underlies the extraordinary mechanical properties of spider dragline silk.</title>
        <authorList>
            <person name="Kono N."/>
            <person name="Nakamura H."/>
            <person name="Mori M."/>
            <person name="Yoshida Y."/>
            <person name="Ohtoshi R."/>
            <person name="Malay A.D."/>
            <person name="Moran D.A.P."/>
            <person name="Tomita M."/>
            <person name="Numata K."/>
            <person name="Arakawa K."/>
        </authorList>
    </citation>
    <scope>NUCLEOTIDE SEQUENCE</scope>
</reference>
<feature type="region of interest" description="Disordered" evidence="1">
    <location>
        <begin position="145"/>
        <end position="168"/>
    </location>
</feature>
<organism evidence="3 4">
    <name type="scientific">Trichonephila inaurata madagascariensis</name>
    <dbReference type="NCBI Taxonomy" id="2747483"/>
    <lineage>
        <taxon>Eukaryota</taxon>
        <taxon>Metazoa</taxon>
        <taxon>Ecdysozoa</taxon>
        <taxon>Arthropoda</taxon>
        <taxon>Chelicerata</taxon>
        <taxon>Arachnida</taxon>
        <taxon>Araneae</taxon>
        <taxon>Araneomorphae</taxon>
        <taxon>Entelegynae</taxon>
        <taxon>Araneoidea</taxon>
        <taxon>Nephilidae</taxon>
        <taxon>Trichonephila</taxon>
        <taxon>Trichonephila inaurata</taxon>
    </lineage>
</organism>
<evidence type="ECO:0000313" key="4">
    <source>
        <dbReference type="Proteomes" id="UP000886998"/>
    </source>
</evidence>